<keyword evidence="5 6" id="KW-0472">Membrane</keyword>
<evidence type="ECO:0000313" key="8">
    <source>
        <dbReference type="Proteomes" id="UP000019478"/>
    </source>
</evidence>
<dbReference type="GeneID" id="19167991"/>
<dbReference type="Pfam" id="PF13520">
    <property type="entry name" value="AA_permease_2"/>
    <property type="match status" value="1"/>
</dbReference>
<feature type="transmembrane region" description="Helical" evidence="6">
    <location>
        <begin position="29"/>
        <end position="50"/>
    </location>
</feature>
<keyword evidence="4 6" id="KW-1133">Transmembrane helix</keyword>
<feature type="transmembrane region" description="Helical" evidence="6">
    <location>
        <begin position="421"/>
        <end position="439"/>
    </location>
</feature>
<accession>W9Y295</accession>
<evidence type="ECO:0000256" key="6">
    <source>
        <dbReference type="SAM" id="Phobius"/>
    </source>
</evidence>
<comment type="subcellular location">
    <subcellularLocation>
        <location evidence="1">Membrane</location>
        <topology evidence="1">Multi-pass membrane protein</topology>
    </subcellularLocation>
</comment>
<dbReference type="AlphaFoldDB" id="W9Y295"/>
<dbReference type="Gene3D" id="1.20.1740.10">
    <property type="entry name" value="Amino acid/polyamine transporter I"/>
    <property type="match status" value="1"/>
</dbReference>
<organism evidence="7 8">
    <name type="scientific">Capronia epimyces CBS 606.96</name>
    <dbReference type="NCBI Taxonomy" id="1182542"/>
    <lineage>
        <taxon>Eukaryota</taxon>
        <taxon>Fungi</taxon>
        <taxon>Dikarya</taxon>
        <taxon>Ascomycota</taxon>
        <taxon>Pezizomycotina</taxon>
        <taxon>Eurotiomycetes</taxon>
        <taxon>Chaetothyriomycetidae</taxon>
        <taxon>Chaetothyriales</taxon>
        <taxon>Herpotrichiellaceae</taxon>
        <taxon>Capronia</taxon>
    </lineage>
</organism>
<dbReference type="HOGENOM" id="CLU_004495_2_3_1"/>
<protein>
    <recommendedName>
        <fullName evidence="9">Choline transport protein</fullName>
    </recommendedName>
</protein>
<dbReference type="GO" id="GO:0016020">
    <property type="term" value="C:membrane"/>
    <property type="evidence" value="ECO:0007669"/>
    <property type="project" value="UniProtKB-SubCell"/>
</dbReference>
<dbReference type="Proteomes" id="UP000019478">
    <property type="component" value="Unassembled WGS sequence"/>
</dbReference>
<evidence type="ECO:0000256" key="3">
    <source>
        <dbReference type="ARBA" id="ARBA00022692"/>
    </source>
</evidence>
<proteinExistence type="predicted"/>
<feature type="transmembrane region" description="Helical" evidence="6">
    <location>
        <begin position="62"/>
        <end position="83"/>
    </location>
</feature>
<dbReference type="PANTHER" id="PTHR45649">
    <property type="entry name" value="AMINO-ACID PERMEASE BAT1"/>
    <property type="match status" value="1"/>
</dbReference>
<dbReference type="OrthoDB" id="4476201at2759"/>
<feature type="transmembrane region" description="Helical" evidence="6">
    <location>
        <begin position="180"/>
        <end position="202"/>
    </location>
</feature>
<keyword evidence="2" id="KW-0813">Transport</keyword>
<evidence type="ECO:0000256" key="2">
    <source>
        <dbReference type="ARBA" id="ARBA00022448"/>
    </source>
</evidence>
<dbReference type="EMBL" id="AMGY01000003">
    <property type="protein sequence ID" value="EXJ86912.1"/>
    <property type="molecule type" value="Genomic_DNA"/>
</dbReference>
<evidence type="ECO:0000313" key="7">
    <source>
        <dbReference type="EMBL" id="EXJ86912.1"/>
    </source>
</evidence>
<feature type="transmembrane region" description="Helical" evidence="6">
    <location>
        <begin position="387"/>
        <end position="409"/>
    </location>
</feature>
<dbReference type="eggNOG" id="KOG1289">
    <property type="taxonomic scope" value="Eukaryota"/>
</dbReference>
<sequence length="440" mass="47863">MTQERRASLDNPFGNKQELRKKFGFWSQLGLAFIILTTWTSMAASMNIALPSGGPVAVTWGLLVSGLLTMTVAISLAEICSVYPTNGAQYEWVSVLSPPQHRNFLSYTCGWIVMASWWALAASGPSLFANLTTAFIELFDDTYVFKRWHQFLLYTSVEACAMVINGLFTAAIPLLSSITFFISISGFVALSIALLVVTKGAYQSGKFVFAGFINQTGWSDCLAWLLGLLQSCFSLTAFDAVAHLVEEMPQPRRDAPRTIIIAVGLGTVTAFIWVICILFSIQNVDEVISSPFGPIITIFYQASGSKGGAVGFSIVIIFIIWFSAAEVVTSSARLTAAFARHGGLPFSSVFMRNNKRLDLPLNAMLLTNAMVIVFGLIYLGTPAAFNAIVSACVVGLNLSYAMPIALLVFRGRNIMEKGPLNLGRWGYPINITALLFLVVT</sequence>
<dbReference type="PANTHER" id="PTHR45649:SF14">
    <property type="entry name" value="GABA PERMEASE"/>
    <property type="match status" value="1"/>
</dbReference>
<feature type="transmembrane region" description="Helical" evidence="6">
    <location>
        <begin position="222"/>
        <end position="245"/>
    </location>
</feature>
<evidence type="ECO:0008006" key="9">
    <source>
        <dbReference type="Google" id="ProtNLM"/>
    </source>
</evidence>
<feature type="transmembrane region" description="Helical" evidence="6">
    <location>
        <begin position="309"/>
        <end position="328"/>
    </location>
</feature>
<dbReference type="RefSeq" id="XP_007732191.1">
    <property type="nucleotide sequence ID" value="XM_007734001.1"/>
</dbReference>
<feature type="transmembrane region" description="Helical" evidence="6">
    <location>
        <begin position="148"/>
        <end position="168"/>
    </location>
</feature>
<feature type="transmembrane region" description="Helical" evidence="6">
    <location>
        <begin position="257"/>
        <end position="281"/>
    </location>
</feature>
<dbReference type="PIRSF" id="PIRSF006060">
    <property type="entry name" value="AA_transporter"/>
    <property type="match status" value="1"/>
</dbReference>
<evidence type="ECO:0000256" key="5">
    <source>
        <dbReference type="ARBA" id="ARBA00023136"/>
    </source>
</evidence>
<gene>
    <name evidence="7" type="ORF">A1O3_03866</name>
</gene>
<comment type="caution">
    <text evidence="7">The sequence shown here is derived from an EMBL/GenBank/DDBJ whole genome shotgun (WGS) entry which is preliminary data.</text>
</comment>
<dbReference type="STRING" id="1182542.W9Y295"/>
<keyword evidence="3 6" id="KW-0812">Transmembrane</keyword>
<dbReference type="GO" id="GO:0022857">
    <property type="term" value="F:transmembrane transporter activity"/>
    <property type="evidence" value="ECO:0007669"/>
    <property type="project" value="InterPro"/>
</dbReference>
<feature type="transmembrane region" description="Helical" evidence="6">
    <location>
        <begin position="361"/>
        <end position="381"/>
    </location>
</feature>
<feature type="transmembrane region" description="Helical" evidence="6">
    <location>
        <begin position="104"/>
        <end position="128"/>
    </location>
</feature>
<evidence type="ECO:0000256" key="4">
    <source>
        <dbReference type="ARBA" id="ARBA00022989"/>
    </source>
</evidence>
<evidence type="ECO:0000256" key="1">
    <source>
        <dbReference type="ARBA" id="ARBA00004141"/>
    </source>
</evidence>
<dbReference type="InterPro" id="IPR002293">
    <property type="entry name" value="AA/rel_permease1"/>
</dbReference>
<reference evidence="7 8" key="1">
    <citation type="submission" date="2013-03" db="EMBL/GenBank/DDBJ databases">
        <title>The Genome Sequence of Capronia epimyces CBS 606.96.</title>
        <authorList>
            <consortium name="The Broad Institute Genomics Platform"/>
            <person name="Cuomo C."/>
            <person name="de Hoog S."/>
            <person name="Gorbushina A."/>
            <person name="Walker B."/>
            <person name="Young S.K."/>
            <person name="Zeng Q."/>
            <person name="Gargeya S."/>
            <person name="Fitzgerald M."/>
            <person name="Haas B."/>
            <person name="Abouelleil A."/>
            <person name="Allen A.W."/>
            <person name="Alvarado L."/>
            <person name="Arachchi H.M."/>
            <person name="Berlin A.M."/>
            <person name="Chapman S.B."/>
            <person name="Gainer-Dewar J."/>
            <person name="Goldberg J."/>
            <person name="Griggs A."/>
            <person name="Gujja S."/>
            <person name="Hansen M."/>
            <person name="Howarth C."/>
            <person name="Imamovic A."/>
            <person name="Ireland A."/>
            <person name="Larimer J."/>
            <person name="McCowan C."/>
            <person name="Murphy C."/>
            <person name="Pearson M."/>
            <person name="Poon T.W."/>
            <person name="Priest M."/>
            <person name="Roberts A."/>
            <person name="Saif S."/>
            <person name="Shea T."/>
            <person name="Sisk P."/>
            <person name="Sykes S."/>
            <person name="Wortman J."/>
            <person name="Nusbaum C."/>
            <person name="Birren B."/>
        </authorList>
    </citation>
    <scope>NUCLEOTIDE SEQUENCE [LARGE SCALE GENOMIC DNA]</scope>
    <source>
        <strain evidence="7 8">CBS 606.96</strain>
    </source>
</reference>
<name>W9Y295_9EURO</name>
<keyword evidence="8" id="KW-1185">Reference proteome</keyword>